<evidence type="ECO:0000313" key="2">
    <source>
        <dbReference type="EMBL" id="MBB0243714.1"/>
    </source>
</evidence>
<organism evidence="2 3">
    <name type="scientific">Streptomyces alkaliphilus</name>
    <dbReference type="NCBI Taxonomy" id="1472722"/>
    <lineage>
        <taxon>Bacteria</taxon>
        <taxon>Bacillati</taxon>
        <taxon>Actinomycetota</taxon>
        <taxon>Actinomycetes</taxon>
        <taxon>Kitasatosporales</taxon>
        <taxon>Streptomycetaceae</taxon>
        <taxon>Streptomyces</taxon>
    </lineage>
</organism>
<feature type="region of interest" description="Disordered" evidence="1">
    <location>
        <begin position="28"/>
        <end position="56"/>
    </location>
</feature>
<evidence type="ECO:0000313" key="3">
    <source>
        <dbReference type="Proteomes" id="UP000538929"/>
    </source>
</evidence>
<dbReference type="AlphaFoldDB" id="A0A7W3Y0J0"/>
<dbReference type="EMBL" id="VKHT01000111">
    <property type="protein sequence ID" value="MBB0243714.1"/>
    <property type="molecule type" value="Genomic_DNA"/>
</dbReference>
<comment type="caution">
    <text evidence="2">The sequence shown here is derived from an EMBL/GenBank/DDBJ whole genome shotgun (WGS) entry which is preliminary data.</text>
</comment>
<proteinExistence type="predicted"/>
<evidence type="ECO:0000256" key="1">
    <source>
        <dbReference type="SAM" id="MobiDB-lite"/>
    </source>
</evidence>
<accession>A0A7W3Y0J0</accession>
<dbReference type="Proteomes" id="UP000538929">
    <property type="component" value="Unassembled WGS sequence"/>
</dbReference>
<name>A0A7W3Y0J0_9ACTN</name>
<protein>
    <submittedName>
        <fullName evidence="2">Uncharacterized protein</fullName>
    </submittedName>
</protein>
<sequence>MFFDSRADLLRVAAVALETDGTFSVIPRSSAGTGTSFAPVRGAGSTPLTGGDPQAP</sequence>
<gene>
    <name evidence="2" type="ORF">FNQ90_06210</name>
</gene>
<keyword evidence="3" id="KW-1185">Reference proteome</keyword>
<dbReference type="RefSeq" id="WP_182605343.1">
    <property type="nucleotide sequence ID" value="NZ_VKHT01000111.1"/>
</dbReference>
<reference evidence="3" key="1">
    <citation type="submission" date="2019-10" db="EMBL/GenBank/DDBJ databases">
        <title>Streptomyces sp. nov., a novel actinobacterium isolated from alkaline environment.</title>
        <authorList>
            <person name="Golinska P."/>
        </authorList>
    </citation>
    <scope>NUCLEOTIDE SEQUENCE [LARGE SCALE GENOMIC DNA]</scope>
    <source>
        <strain evidence="3">DSM 42118</strain>
    </source>
</reference>